<dbReference type="InParanoid" id="T1ES67"/>
<dbReference type="HOGENOM" id="CLU_1983977_0_0_1"/>
<feature type="compositionally biased region" description="Low complexity" evidence="1">
    <location>
        <begin position="76"/>
        <end position="87"/>
    </location>
</feature>
<gene>
    <name evidence="3" type="primary">20199417</name>
    <name evidence="2" type="ORF">HELRODRAFT_162042</name>
</gene>
<dbReference type="CTD" id="20199417"/>
<feature type="compositionally biased region" description="Polar residues" evidence="1">
    <location>
        <begin position="27"/>
        <end position="45"/>
    </location>
</feature>
<dbReference type="KEGG" id="hro:HELRODRAFT_162042"/>
<evidence type="ECO:0000313" key="2">
    <source>
        <dbReference type="EMBL" id="ESN98611.1"/>
    </source>
</evidence>
<dbReference type="EMBL" id="KB097143">
    <property type="protein sequence ID" value="ESN98611.1"/>
    <property type="molecule type" value="Genomic_DNA"/>
</dbReference>
<dbReference type="Proteomes" id="UP000015101">
    <property type="component" value="Unassembled WGS sequence"/>
</dbReference>
<feature type="compositionally biased region" description="Polar residues" evidence="1">
    <location>
        <begin position="96"/>
        <end position="106"/>
    </location>
</feature>
<protein>
    <submittedName>
        <fullName evidence="2 3">Uncharacterized protein</fullName>
    </submittedName>
</protein>
<dbReference type="EnsemblMetazoa" id="HelroT162042">
    <property type="protein sequence ID" value="HelroP162042"/>
    <property type="gene ID" value="HelroG162042"/>
</dbReference>
<organism evidence="3 4">
    <name type="scientific">Helobdella robusta</name>
    <name type="common">Californian leech</name>
    <dbReference type="NCBI Taxonomy" id="6412"/>
    <lineage>
        <taxon>Eukaryota</taxon>
        <taxon>Metazoa</taxon>
        <taxon>Spiralia</taxon>
        <taxon>Lophotrochozoa</taxon>
        <taxon>Annelida</taxon>
        <taxon>Clitellata</taxon>
        <taxon>Hirudinea</taxon>
        <taxon>Rhynchobdellida</taxon>
        <taxon>Glossiphoniidae</taxon>
        <taxon>Helobdella</taxon>
    </lineage>
</organism>
<evidence type="ECO:0000313" key="4">
    <source>
        <dbReference type="Proteomes" id="UP000015101"/>
    </source>
</evidence>
<feature type="compositionally biased region" description="Basic and acidic residues" evidence="1">
    <location>
        <begin position="1"/>
        <end position="26"/>
    </location>
</feature>
<reference evidence="2 4" key="2">
    <citation type="journal article" date="2013" name="Nature">
        <title>Insights into bilaterian evolution from three spiralian genomes.</title>
        <authorList>
            <person name="Simakov O."/>
            <person name="Marletaz F."/>
            <person name="Cho S.J."/>
            <person name="Edsinger-Gonzales E."/>
            <person name="Havlak P."/>
            <person name="Hellsten U."/>
            <person name="Kuo D.H."/>
            <person name="Larsson T."/>
            <person name="Lv J."/>
            <person name="Arendt D."/>
            <person name="Savage R."/>
            <person name="Osoegawa K."/>
            <person name="de Jong P."/>
            <person name="Grimwood J."/>
            <person name="Chapman J.A."/>
            <person name="Shapiro H."/>
            <person name="Aerts A."/>
            <person name="Otillar R.P."/>
            <person name="Terry A.Y."/>
            <person name="Boore J.L."/>
            <person name="Grigoriev I.V."/>
            <person name="Lindberg D.R."/>
            <person name="Seaver E.C."/>
            <person name="Weisblat D.A."/>
            <person name="Putnam N.H."/>
            <person name="Rokhsar D.S."/>
        </authorList>
    </citation>
    <scope>NUCLEOTIDE SEQUENCE</scope>
</reference>
<evidence type="ECO:0000313" key="3">
    <source>
        <dbReference type="EnsemblMetazoa" id="HelroP162042"/>
    </source>
</evidence>
<proteinExistence type="predicted"/>
<sequence>MYNDEMRGDGSNDRGDDIRKANHNDKSLQGLQQQLNYNKTSNNTSNMNDVIFITIVIVFCNNNENDNGDDTKNANDDNSSGNINNNIGKKENNDNTQDPYITPVNNSRHIQIKKSDFLAALVSRAL</sequence>
<evidence type="ECO:0000256" key="1">
    <source>
        <dbReference type="SAM" id="MobiDB-lite"/>
    </source>
</evidence>
<feature type="region of interest" description="Disordered" evidence="1">
    <location>
        <begin position="1"/>
        <end position="45"/>
    </location>
</feature>
<name>T1ES67_HELRO</name>
<reference evidence="4" key="1">
    <citation type="submission" date="2012-12" db="EMBL/GenBank/DDBJ databases">
        <authorList>
            <person name="Hellsten U."/>
            <person name="Grimwood J."/>
            <person name="Chapman J.A."/>
            <person name="Shapiro H."/>
            <person name="Aerts A."/>
            <person name="Otillar R.P."/>
            <person name="Terry A.Y."/>
            <person name="Boore J.L."/>
            <person name="Simakov O."/>
            <person name="Marletaz F."/>
            <person name="Cho S.-J."/>
            <person name="Edsinger-Gonzales E."/>
            <person name="Havlak P."/>
            <person name="Kuo D.-H."/>
            <person name="Larsson T."/>
            <person name="Lv J."/>
            <person name="Arendt D."/>
            <person name="Savage R."/>
            <person name="Osoegawa K."/>
            <person name="de Jong P."/>
            <person name="Lindberg D.R."/>
            <person name="Seaver E.C."/>
            <person name="Weisblat D.A."/>
            <person name="Putnam N.H."/>
            <person name="Grigoriev I.V."/>
            <person name="Rokhsar D.S."/>
        </authorList>
    </citation>
    <scope>NUCLEOTIDE SEQUENCE</scope>
</reference>
<dbReference type="GeneID" id="20199417"/>
<feature type="region of interest" description="Disordered" evidence="1">
    <location>
        <begin position="64"/>
        <end position="106"/>
    </location>
</feature>
<keyword evidence="4" id="KW-1185">Reference proteome</keyword>
<reference evidence="3" key="3">
    <citation type="submission" date="2015-06" db="UniProtKB">
        <authorList>
            <consortium name="EnsemblMetazoa"/>
        </authorList>
    </citation>
    <scope>IDENTIFICATION</scope>
</reference>
<dbReference type="AlphaFoldDB" id="T1ES67"/>
<dbReference type="EMBL" id="AMQM01001011">
    <property type="status" value="NOT_ANNOTATED_CDS"/>
    <property type="molecule type" value="Genomic_DNA"/>
</dbReference>
<accession>T1ES67</accession>
<dbReference type="RefSeq" id="XP_009022618.1">
    <property type="nucleotide sequence ID" value="XM_009024370.1"/>
</dbReference>